<organism evidence="1 2">
    <name type="scientific">Rhodobacter capsulatus</name>
    <name type="common">Rhodopseudomonas capsulata</name>
    <dbReference type="NCBI Taxonomy" id="1061"/>
    <lineage>
        <taxon>Bacteria</taxon>
        <taxon>Pseudomonadati</taxon>
        <taxon>Pseudomonadota</taxon>
        <taxon>Alphaproteobacteria</taxon>
        <taxon>Rhodobacterales</taxon>
        <taxon>Rhodobacter group</taxon>
        <taxon>Rhodobacter</taxon>
    </lineage>
</organism>
<protein>
    <submittedName>
        <fullName evidence="1">2-aminoethylphosphonate-pyruvate transaminase</fullName>
    </submittedName>
</protein>
<keyword evidence="1" id="KW-0670">Pyruvate</keyword>
<dbReference type="InterPro" id="IPR015422">
    <property type="entry name" value="PyrdxlP-dep_Trfase_small"/>
</dbReference>
<sequence length="59" mass="6300">FLIYPGKLTLVESFRIGCIGQIDPEMMSRVVVAVEDSLQELGVRSAAPAPAALAQRMPG</sequence>
<dbReference type="Gene3D" id="3.90.1150.10">
    <property type="entry name" value="Aspartate Aminotransferase, domain 1"/>
    <property type="match status" value="1"/>
</dbReference>
<proteinExistence type="predicted"/>
<reference evidence="1 2" key="1">
    <citation type="submission" date="2016-10" db="EMBL/GenBank/DDBJ databases">
        <authorList>
            <person name="de Groot N.N."/>
        </authorList>
    </citation>
    <scope>NUCLEOTIDE SEQUENCE [LARGE SCALE GENOMIC DNA]</scope>
    <source>
        <strain evidence="2">DSM 938 / 37b4</strain>
    </source>
</reference>
<dbReference type="EMBL" id="FNAY01000048">
    <property type="protein sequence ID" value="SDG27120.1"/>
    <property type="molecule type" value="Genomic_DNA"/>
</dbReference>
<evidence type="ECO:0000313" key="2">
    <source>
        <dbReference type="Proteomes" id="UP000183812"/>
    </source>
</evidence>
<gene>
    <name evidence="1" type="ORF">SAMN04244550_03689</name>
</gene>
<evidence type="ECO:0000313" key="1">
    <source>
        <dbReference type="EMBL" id="SDG27120.1"/>
    </source>
</evidence>
<dbReference type="AlphaFoldDB" id="A0A1G7SXT4"/>
<name>A0A1G7SXT4_RHOCA</name>
<accession>A0A1G7SXT4</accession>
<dbReference type="Proteomes" id="UP000183812">
    <property type="component" value="Unassembled WGS sequence"/>
</dbReference>
<feature type="non-terminal residue" evidence="1">
    <location>
        <position position="1"/>
    </location>
</feature>